<dbReference type="InterPro" id="IPR059026">
    <property type="entry name" value="LpqB_N"/>
</dbReference>
<dbReference type="SUPFAM" id="SSF51004">
    <property type="entry name" value="C-terminal (heme d1) domain of cytochrome cd1-nitrite reductase"/>
    <property type="match status" value="1"/>
</dbReference>
<dbReference type="Proteomes" id="UP000269438">
    <property type="component" value="Unassembled WGS sequence"/>
</dbReference>
<evidence type="ECO:0000313" key="2">
    <source>
        <dbReference type="EMBL" id="RLP79770.1"/>
    </source>
</evidence>
<name>A0A3L7AJ81_9MICO</name>
<dbReference type="Pfam" id="PF10647">
    <property type="entry name" value="Gmad1"/>
    <property type="match status" value="1"/>
</dbReference>
<dbReference type="SMART" id="SM00909">
    <property type="entry name" value="Germane"/>
    <property type="match status" value="1"/>
</dbReference>
<reference evidence="2 3" key="1">
    <citation type="submission" date="2018-10" db="EMBL/GenBank/DDBJ databases">
        <authorList>
            <person name="Li J."/>
        </authorList>
    </citation>
    <scope>NUCLEOTIDE SEQUENCE [LARGE SCALE GENOMIC DNA]</scope>
    <source>
        <strain evidence="2 3">JCM 11654</strain>
    </source>
</reference>
<gene>
    <name evidence="2" type="ORF">D9V34_14565</name>
</gene>
<accession>A0A3L7AJ81</accession>
<protein>
    <recommendedName>
        <fullName evidence="1">GerMN domain-containing protein</fullName>
    </recommendedName>
</protein>
<dbReference type="RefSeq" id="WP_121689220.1">
    <property type="nucleotide sequence ID" value="NZ_RCUY01000014.1"/>
</dbReference>
<comment type="caution">
    <text evidence="2">The sequence shown here is derived from an EMBL/GenBank/DDBJ whole genome shotgun (WGS) entry which is preliminary data.</text>
</comment>
<organism evidence="2 3">
    <name type="scientific">Mycetocola lacteus</name>
    <dbReference type="NCBI Taxonomy" id="76637"/>
    <lineage>
        <taxon>Bacteria</taxon>
        <taxon>Bacillati</taxon>
        <taxon>Actinomycetota</taxon>
        <taxon>Actinomycetes</taxon>
        <taxon>Micrococcales</taxon>
        <taxon>Microbacteriaceae</taxon>
        <taxon>Mycetocola</taxon>
    </lineage>
</organism>
<evidence type="ECO:0000313" key="3">
    <source>
        <dbReference type="Proteomes" id="UP000269438"/>
    </source>
</evidence>
<evidence type="ECO:0000259" key="1">
    <source>
        <dbReference type="SMART" id="SM00909"/>
    </source>
</evidence>
<dbReference type="InterPro" id="IPR018910">
    <property type="entry name" value="LpqB_C"/>
</dbReference>
<dbReference type="EMBL" id="RCUY01000014">
    <property type="protein sequence ID" value="RLP79770.1"/>
    <property type="molecule type" value="Genomic_DNA"/>
</dbReference>
<dbReference type="Pfam" id="PF10646">
    <property type="entry name" value="Germane"/>
    <property type="match status" value="1"/>
</dbReference>
<proteinExistence type="predicted"/>
<dbReference type="AlphaFoldDB" id="A0A3L7AJ81"/>
<dbReference type="OrthoDB" id="3226781at2"/>
<dbReference type="Pfam" id="PF25976">
    <property type="entry name" value="LpqB_N"/>
    <property type="match status" value="1"/>
</dbReference>
<keyword evidence="3" id="KW-1185">Reference proteome</keyword>
<dbReference type="InterPro" id="IPR019606">
    <property type="entry name" value="GerMN"/>
</dbReference>
<dbReference type="InterPro" id="IPR011048">
    <property type="entry name" value="Haem_d1_sf"/>
</dbReference>
<sequence length="567" mass="59456">MSISTPWRRRGTALVGAVIALLLVSGCATIPRGGGVNAGHAVDRPEGPEVVFLARGPEKDASREEILTGFIEAAASPAGNYATAREFLTATLAGSWKPDARAIVDQAEQRKITPDDGSGGLSLTTNPEAAVDSTGQYTPSFGNSSVQLDFTFSRVDGQWRISGAPDGVILDPVKFREVFKPYTLRFFDPTWSVLVPEVRWFPSRSSTSTNVVKALLAGPSPWLAGAVSSAFPEGTRLLSDAVPVDNSVANINLNREAGGQDDLTLRRMKAQLTESLSEVSSIKAISLSINGVAQEALPLTISGARTDPRALVLTKDGFGFQTDDRLEKIAVLSAHVEALNPSAVAIDGTRQLIAALAPSGVSAIRPGGPELVDARPHLIAPSIDEAGNIWTVPHDAPGEILVITPDGKQHPVAASWPDASQIVSLQVSRDGTRVLAFVVSGGRSTLLVAGIQKDENGVPSKLGEPIRVPAAAGSAASATWVDENSVASLGTNDQGVAQIVQSTIGGRSESLVTVSGGREIVGGSSENQLRVLVEGGRMMQWRSGSWQQVASDVRVIATQQGAVERVE</sequence>
<feature type="domain" description="GerMN" evidence="1">
    <location>
        <begin position="208"/>
        <end position="298"/>
    </location>
</feature>